<dbReference type="Pfam" id="PF00122">
    <property type="entry name" value="E1-E2_ATPase"/>
    <property type="match status" value="1"/>
</dbReference>
<dbReference type="SUPFAM" id="SSF81653">
    <property type="entry name" value="Calcium ATPase, transduction domain A"/>
    <property type="match status" value="1"/>
</dbReference>
<reference evidence="14 15" key="1">
    <citation type="journal article" date="2023" name="G3 (Bethesda)">
        <title>A chromosome-length genome assembly and annotation of blackberry (Rubus argutus, cv. 'Hillquist').</title>
        <authorList>
            <person name="Bruna T."/>
            <person name="Aryal R."/>
            <person name="Dudchenko O."/>
            <person name="Sargent D.J."/>
            <person name="Mead D."/>
            <person name="Buti M."/>
            <person name="Cavallini A."/>
            <person name="Hytonen T."/>
            <person name="Andres J."/>
            <person name="Pham M."/>
            <person name="Weisz D."/>
            <person name="Mascagni F."/>
            <person name="Usai G."/>
            <person name="Natali L."/>
            <person name="Bassil N."/>
            <person name="Fernandez G.E."/>
            <person name="Lomsadze A."/>
            <person name="Armour M."/>
            <person name="Olukolu B."/>
            <person name="Poorten T."/>
            <person name="Britton C."/>
            <person name="Davik J."/>
            <person name="Ashrafi H."/>
            <person name="Aiden E.L."/>
            <person name="Borodovsky M."/>
            <person name="Worthington M."/>
        </authorList>
    </citation>
    <scope>NUCLEOTIDE SEQUENCE [LARGE SCALE GENOMIC DNA]</scope>
    <source>
        <strain evidence="14">PI 553951</strain>
    </source>
</reference>
<evidence type="ECO:0000256" key="5">
    <source>
        <dbReference type="ARBA" id="ARBA00022837"/>
    </source>
</evidence>
<dbReference type="Pfam" id="PF00702">
    <property type="entry name" value="Hydrolase"/>
    <property type="match status" value="1"/>
</dbReference>
<evidence type="ECO:0000313" key="15">
    <source>
        <dbReference type="Proteomes" id="UP001457282"/>
    </source>
</evidence>
<dbReference type="InterPro" id="IPR008250">
    <property type="entry name" value="ATPase_P-typ_transduc_dom_A_sf"/>
</dbReference>
<protein>
    <recommendedName>
        <fullName evidence="16">Calcium-transporting ATPase</fullName>
    </recommendedName>
</protein>
<feature type="domain" description="P-type ATPase A" evidence="11">
    <location>
        <begin position="242"/>
        <end position="337"/>
    </location>
</feature>
<dbReference type="GO" id="GO:0005524">
    <property type="term" value="F:ATP binding"/>
    <property type="evidence" value="ECO:0007669"/>
    <property type="project" value="UniProtKB-KW"/>
</dbReference>
<keyword evidence="9 10" id="KW-0472">Membrane</keyword>
<proteinExistence type="predicted"/>
<keyword evidence="7" id="KW-0460">Magnesium</keyword>
<evidence type="ECO:0000256" key="10">
    <source>
        <dbReference type="SAM" id="Phobius"/>
    </source>
</evidence>
<dbReference type="InterPro" id="IPR023214">
    <property type="entry name" value="HAD_sf"/>
</dbReference>
<dbReference type="InterPro" id="IPR006068">
    <property type="entry name" value="ATPase_P-typ_cation-transptr_C"/>
</dbReference>
<keyword evidence="2 10" id="KW-0812">Transmembrane</keyword>
<keyword evidence="5" id="KW-0106">Calcium</keyword>
<dbReference type="GO" id="GO:0005886">
    <property type="term" value="C:plasma membrane"/>
    <property type="evidence" value="ECO:0007669"/>
    <property type="project" value="TreeGrafter"/>
</dbReference>
<evidence type="ECO:0000256" key="1">
    <source>
        <dbReference type="ARBA" id="ARBA00004127"/>
    </source>
</evidence>
<dbReference type="Gene3D" id="1.20.1110.10">
    <property type="entry name" value="Calcium-transporting ATPase, transmembrane domain"/>
    <property type="match status" value="2"/>
</dbReference>
<dbReference type="AlphaFoldDB" id="A0AAW1X598"/>
<dbReference type="Pfam" id="PF00690">
    <property type="entry name" value="Cation_ATPase_N"/>
    <property type="match status" value="1"/>
</dbReference>
<keyword evidence="15" id="KW-1185">Reference proteome</keyword>
<comment type="caution">
    <text evidence="14">The sequence shown here is derived from an EMBL/GenBank/DDBJ whole genome shotgun (WGS) entry which is preliminary data.</text>
</comment>
<evidence type="ECO:0000313" key="14">
    <source>
        <dbReference type="EMBL" id="KAK9931473.1"/>
    </source>
</evidence>
<dbReference type="SUPFAM" id="SSF81665">
    <property type="entry name" value="Calcium ATPase, transmembrane domain M"/>
    <property type="match status" value="1"/>
</dbReference>
<keyword evidence="4" id="KW-0547">Nucleotide-binding</keyword>
<evidence type="ECO:0008006" key="16">
    <source>
        <dbReference type="Google" id="ProtNLM"/>
    </source>
</evidence>
<evidence type="ECO:0000256" key="8">
    <source>
        <dbReference type="ARBA" id="ARBA00022989"/>
    </source>
</evidence>
<dbReference type="GO" id="GO:0005388">
    <property type="term" value="F:P-type calcium transporter activity"/>
    <property type="evidence" value="ECO:0007669"/>
    <property type="project" value="TreeGrafter"/>
</dbReference>
<dbReference type="PANTHER" id="PTHR24093:SF369">
    <property type="entry name" value="CALCIUM-TRANSPORTING ATPASE"/>
    <property type="match status" value="1"/>
</dbReference>
<dbReference type="EMBL" id="JBEDUW010000004">
    <property type="protein sequence ID" value="KAK9931473.1"/>
    <property type="molecule type" value="Genomic_DNA"/>
</dbReference>
<feature type="transmembrane region" description="Helical" evidence="10">
    <location>
        <begin position="812"/>
        <end position="832"/>
    </location>
</feature>
<dbReference type="GO" id="GO:0012505">
    <property type="term" value="C:endomembrane system"/>
    <property type="evidence" value="ECO:0007669"/>
    <property type="project" value="UniProtKB-SubCell"/>
</dbReference>
<dbReference type="GO" id="GO:0016887">
    <property type="term" value="F:ATP hydrolysis activity"/>
    <property type="evidence" value="ECO:0007669"/>
    <property type="project" value="InterPro"/>
</dbReference>
<dbReference type="NCBIfam" id="TIGR01494">
    <property type="entry name" value="ATPase_P-type"/>
    <property type="match status" value="1"/>
</dbReference>
<dbReference type="InterPro" id="IPR004014">
    <property type="entry name" value="ATPase_P-typ_cation-transptr_N"/>
</dbReference>
<dbReference type="Gene3D" id="2.70.150.10">
    <property type="entry name" value="Calcium-transporting ATPase, cytoplasmic transduction domain A"/>
    <property type="match status" value="1"/>
</dbReference>
<dbReference type="Gene3D" id="3.40.50.1000">
    <property type="entry name" value="HAD superfamily/HAD-like"/>
    <property type="match status" value="1"/>
</dbReference>
<gene>
    <name evidence="14" type="ORF">M0R45_018747</name>
</gene>
<keyword evidence="8 10" id="KW-1133">Transmembrane helix</keyword>
<evidence type="ECO:0000259" key="13">
    <source>
        <dbReference type="Pfam" id="PF00690"/>
    </source>
</evidence>
<dbReference type="Pfam" id="PF00689">
    <property type="entry name" value="Cation_ATPase_C"/>
    <property type="match status" value="1"/>
</dbReference>
<evidence type="ECO:0000259" key="12">
    <source>
        <dbReference type="Pfam" id="PF00689"/>
    </source>
</evidence>
<dbReference type="InterPro" id="IPR036412">
    <property type="entry name" value="HAD-like_sf"/>
</dbReference>
<evidence type="ECO:0000256" key="3">
    <source>
        <dbReference type="ARBA" id="ARBA00022723"/>
    </source>
</evidence>
<evidence type="ECO:0000256" key="7">
    <source>
        <dbReference type="ARBA" id="ARBA00022842"/>
    </source>
</evidence>
<feature type="transmembrane region" description="Helical" evidence="10">
    <location>
        <begin position="196"/>
        <end position="218"/>
    </location>
</feature>
<sequence>MGGCTYNTSNDLEAGPKDAPVHRFRRYWQQARVFLKAYHHFRYALVLKRIQEKKEQTTKKVRVRALAVQAAHVLKEGANQVQGAGDHFLIQPDKLAKLTRTDSGVDVLREYGGKEGLAVKLKTNLDNGINEDDNLPQRRIKFGSNEYPRRTGRSLRTCIREALHNFTRIVLVIVFVGSVVMGILEETGKLGWRDIFSVAIAAAIFILFTGSAAISDYTQDRQLQHMIKEFKRNNIQMIQSKEVIRVGQPVLVSIGEIVVGDVIPLKSGDEVPADGIFIGAQSLSIDKSRITGESTIFHKDSTRPFLRSGWRVADGSGTMLVTAVGKFTESGNIMASTNSKDADKKAPLQVLLKEVSTFMGAVGFLVAVVVASVVWSRGYLTGDNLNGSHPIPGDALEEVIKISLIAVPIFVVAVTEVLLLSYDLILLSSMKKINADKALVRRPAAYATMAFCNNLICDKIAIVEDEGGCKSGIKEAMKLYQSAGIKVLMVTHDNLQTAKAIAMECGILGSEASDVSGENLVEGKVFRELPDSDRERKADNILVMAESSPQDKLLLVQALRKRGKVVAVTGYVTDDAHALHEADIGLAMGSQGTEFVKENSDIIILDDNLATVAKVFIWGRSVHEKVLKVMQQQLTANGVAVAINCMAAVYYRHIPLNAVQFVWVNLIIFGLGPLTLATEPPADHLMSRPPIDQGQPCIKYMPWMRLLMKVGYQIIALLVINFQAKSLLKNYTSDHATKVKNTMIFNTFVSCQISIQFGARKTGILDSPLYWVTSNSVFLGIMGIILAIQFIIIEFLGKTFFIVRLNWNEWQFSLTLGLGEVFFAMLLFAKYLSQRNNH</sequence>
<feature type="transmembrane region" description="Helical" evidence="10">
    <location>
        <begin position="771"/>
        <end position="792"/>
    </location>
</feature>
<feature type="transmembrane region" description="Helical" evidence="10">
    <location>
        <begin position="400"/>
        <end position="422"/>
    </location>
</feature>
<keyword evidence="3" id="KW-0479">Metal-binding</keyword>
<dbReference type="PANTHER" id="PTHR24093">
    <property type="entry name" value="CATION TRANSPORTING ATPASE"/>
    <property type="match status" value="1"/>
</dbReference>
<feature type="transmembrane region" description="Helical" evidence="10">
    <location>
        <begin position="166"/>
        <end position="184"/>
    </location>
</feature>
<dbReference type="InterPro" id="IPR023298">
    <property type="entry name" value="ATPase_P-typ_TM_dom_sf"/>
</dbReference>
<evidence type="ECO:0000256" key="9">
    <source>
        <dbReference type="ARBA" id="ARBA00023136"/>
    </source>
</evidence>
<name>A0AAW1X598_RUBAR</name>
<evidence type="ECO:0000256" key="2">
    <source>
        <dbReference type="ARBA" id="ARBA00022692"/>
    </source>
</evidence>
<evidence type="ECO:0000259" key="11">
    <source>
        <dbReference type="Pfam" id="PF00122"/>
    </source>
</evidence>
<dbReference type="PRINTS" id="PR00119">
    <property type="entry name" value="CATATPASE"/>
</dbReference>
<feature type="transmembrane region" description="Helical" evidence="10">
    <location>
        <begin position="706"/>
        <end position="723"/>
    </location>
</feature>
<dbReference type="Proteomes" id="UP001457282">
    <property type="component" value="Unassembled WGS sequence"/>
</dbReference>
<dbReference type="InterPro" id="IPR001757">
    <property type="entry name" value="P_typ_ATPase"/>
</dbReference>
<dbReference type="SUPFAM" id="SSF56784">
    <property type="entry name" value="HAD-like"/>
    <property type="match status" value="1"/>
</dbReference>
<dbReference type="GO" id="GO:0046872">
    <property type="term" value="F:metal ion binding"/>
    <property type="evidence" value="ECO:0007669"/>
    <property type="project" value="UniProtKB-KW"/>
</dbReference>
<feature type="transmembrane region" description="Helical" evidence="10">
    <location>
        <begin position="358"/>
        <end position="380"/>
    </location>
</feature>
<feature type="domain" description="Cation-transporting P-type ATPase C-terminal" evidence="12">
    <location>
        <begin position="654"/>
        <end position="823"/>
    </location>
</feature>
<feature type="transmembrane region" description="Helical" evidence="10">
    <location>
        <begin position="658"/>
        <end position="678"/>
    </location>
</feature>
<keyword evidence="6" id="KW-0067">ATP-binding</keyword>
<evidence type="ECO:0000256" key="6">
    <source>
        <dbReference type="ARBA" id="ARBA00022840"/>
    </source>
</evidence>
<evidence type="ECO:0000256" key="4">
    <source>
        <dbReference type="ARBA" id="ARBA00022741"/>
    </source>
</evidence>
<feature type="domain" description="Cation-transporting P-type ATPase N-terminal" evidence="13">
    <location>
        <begin position="112"/>
        <end position="174"/>
    </location>
</feature>
<dbReference type="InterPro" id="IPR059000">
    <property type="entry name" value="ATPase_P-type_domA"/>
</dbReference>
<accession>A0AAW1X598</accession>
<organism evidence="14 15">
    <name type="scientific">Rubus argutus</name>
    <name type="common">Southern blackberry</name>
    <dbReference type="NCBI Taxonomy" id="59490"/>
    <lineage>
        <taxon>Eukaryota</taxon>
        <taxon>Viridiplantae</taxon>
        <taxon>Streptophyta</taxon>
        <taxon>Embryophyta</taxon>
        <taxon>Tracheophyta</taxon>
        <taxon>Spermatophyta</taxon>
        <taxon>Magnoliopsida</taxon>
        <taxon>eudicotyledons</taxon>
        <taxon>Gunneridae</taxon>
        <taxon>Pentapetalae</taxon>
        <taxon>rosids</taxon>
        <taxon>fabids</taxon>
        <taxon>Rosales</taxon>
        <taxon>Rosaceae</taxon>
        <taxon>Rosoideae</taxon>
        <taxon>Rosoideae incertae sedis</taxon>
        <taxon>Rubus</taxon>
    </lineage>
</organism>
<comment type="subcellular location">
    <subcellularLocation>
        <location evidence="1">Endomembrane system</location>
        <topology evidence="1">Multi-pass membrane protein</topology>
    </subcellularLocation>
</comment>